<protein>
    <submittedName>
        <fullName evidence="1">Uncharacterized protein</fullName>
    </submittedName>
</protein>
<evidence type="ECO:0000313" key="2">
    <source>
        <dbReference type="Proteomes" id="UP000237000"/>
    </source>
</evidence>
<feature type="non-terminal residue" evidence="1">
    <location>
        <position position="1"/>
    </location>
</feature>
<dbReference type="AlphaFoldDB" id="A0A2P5F486"/>
<accession>A0A2P5F486</accession>
<evidence type="ECO:0000313" key="1">
    <source>
        <dbReference type="EMBL" id="PON92598.1"/>
    </source>
</evidence>
<name>A0A2P5F486_TREOI</name>
<reference evidence="2" key="1">
    <citation type="submission" date="2016-06" db="EMBL/GenBank/DDBJ databases">
        <title>Parallel loss of symbiosis genes in relatives of nitrogen-fixing non-legume Parasponia.</title>
        <authorList>
            <person name="Van Velzen R."/>
            <person name="Holmer R."/>
            <person name="Bu F."/>
            <person name="Rutten L."/>
            <person name="Van Zeijl A."/>
            <person name="Liu W."/>
            <person name="Santuari L."/>
            <person name="Cao Q."/>
            <person name="Sharma T."/>
            <person name="Shen D."/>
            <person name="Roswanjaya Y."/>
            <person name="Wardhani T."/>
            <person name="Kalhor M.S."/>
            <person name="Jansen J."/>
            <person name="Van den Hoogen J."/>
            <person name="Gungor B."/>
            <person name="Hartog M."/>
            <person name="Hontelez J."/>
            <person name="Verver J."/>
            <person name="Yang W.-C."/>
            <person name="Schijlen E."/>
            <person name="Repin R."/>
            <person name="Schilthuizen M."/>
            <person name="Schranz E."/>
            <person name="Heidstra R."/>
            <person name="Miyata K."/>
            <person name="Fedorova E."/>
            <person name="Kohlen W."/>
            <person name="Bisseling T."/>
            <person name="Smit S."/>
            <person name="Geurts R."/>
        </authorList>
    </citation>
    <scope>NUCLEOTIDE SEQUENCE [LARGE SCALE GENOMIC DNA]</scope>
    <source>
        <strain evidence="2">cv. RG33-2</strain>
    </source>
</reference>
<organism evidence="1 2">
    <name type="scientific">Trema orientale</name>
    <name type="common">Charcoal tree</name>
    <name type="synonym">Celtis orientalis</name>
    <dbReference type="NCBI Taxonomy" id="63057"/>
    <lineage>
        <taxon>Eukaryota</taxon>
        <taxon>Viridiplantae</taxon>
        <taxon>Streptophyta</taxon>
        <taxon>Embryophyta</taxon>
        <taxon>Tracheophyta</taxon>
        <taxon>Spermatophyta</taxon>
        <taxon>Magnoliopsida</taxon>
        <taxon>eudicotyledons</taxon>
        <taxon>Gunneridae</taxon>
        <taxon>Pentapetalae</taxon>
        <taxon>rosids</taxon>
        <taxon>fabids</taxon>
        <taxon>Rosales</taxon>
        <taxon>Cannabaceae</taxon>
        <taxon>Trema</taxon>
    </lineage>
</organism>
<dbReference type="PANTHER" id="PTHR11439">
    <property type="entry name" value="GAG-POL-RELATED RETROTRANSPOSON"/>
    <property type="match status" value="1"/>
</dbReference>
<keyword evidence="2" id="KW-1185">Reference proteome</keyword>
<proteinExistence type="predicted"/>
<dbReference type="CDD" id="cd09272">
    <property type="entry name" value="RNase_HI_RT_Ty1"/>
    <property type="match status" value="1"/>
</dbReference>
<sequence>EYADVDDRKSTSGAVFLLNFGVVTWSSKKQQIVTFSTTEIEFVTTASSSCQVIWLRRLLEVLHSKQQGPTMINCDNLSAIKLSKNPVLHGRSKHIDVRYHFLPDLCKNGVIELVFCKSEDQLANILTKPLKLAIFMKLRSMLGVCSSKELEAVSEKA</sequence>
<dbReference type="EMBL" id="JXTC01000064">
    <property type="protein sequence ID" value="PON92598.1"/>
    <property type="molecule type" value="Genomic_DNA"/>
</dbReference>
<gene>
    <name evidence="1" type="ORF">TorRG33x02_116920</name>
</gene>
<dbReference type="PANTHER" id="PTHR11439:SF517">
    <property type="entry name" value="CYSTEINE-RICH RLK (RECEPTOR-LIKE PROTEIN KINASE) 8"/>
    <property type="match status" value="1"/>
</dbReference>
<comment type="caution">
    <text evidence="1">The sequence shown here is derived from an EMBL/GenBank/DDBJ whole genome shotgun (WGS) entry which is preliminary data.</text>
</comment>
<dbReference type="STRING" id="63057.A0A2P5F486"/>
<dbReference type="Proteomes" id="UP000237000">
    <property type="component" value="Unassembled WGS sequence"/>
</dbReference>
<dbReference type="InParanoid" id="A0A2P5F486"/>
<dbReference type="OrthoDB" id="1165331at2759"/>